<gene>
    <name evidence="4" type="ORF">COA71_11680</name>
</gene>
<keyword evidence="1" id="KW-0378">Hydrolase</keyword>
<feature type="chain" id="PRO_5012992127" description="SMP-30/Gluconolactonase/LRE-like region domain-containing protein" evidence="2">
    <location>
        <begin position="44"/>
        <end position="386"/>
    </location>
</feature>
<name>A0A2A5C8L5_9GAMM</name>
<accession>A0A2A5C8L5</accession>
<evidence type="ECO:0000259" key="3">
    <source>
        <dbReference type="Pfam" id="PF08450"/>
    </source>
</evidence>
<evidence type="ECO:0000313" key="4">
    <source>
        <dbReference type="EMBL" id="PCJ40162.1"/>
    </source>
</evidence>
<dbReference type="SUPFAM" id="SSF63829">
    <property type="entry name" value="Calcium-dependent phosphotriesterase"/>
    <property type="match status" value="1"/>
</dbReference>
<feature type="domain" description="SMP-30/Gluconolactonase/LRE-like region" evidence="3">
    <location>
        <begin position="210"/>
        <end position="369"/>
    </location>
</feature>
<dbReference type="Proteomes" id="UP000228987">
    <property type="component" value="Unassembled WGS sequence"/>
</dbReference>
<dbReference type="PANTHER" id="PTHR47572:SF4">
    <property type="entry name" value="LACTONASE DRP35"/>
    <property type="match status" value="1"/>
</dbReference>
<sequence>MTPRWVFSHLNPKLFFSNPFGDTMKTKIILLCLFTLTSFSVLAQQQAADPERTPGVQARQDSNRDAFILEHCADPAAAMATATGRGRGRGRGGPGSIAPGQVMFTVSGISGVIANGTRWRSLWTDTGNNADSPIGVEDGVLVAQNDKSQILKVGLDGVVELVATDTYTGGALAIAPNGTLYVGERALNQGIWQVEPRQVFANTMNGEPLDCLTTGVLNDMIADADGGIYMTMGGVYYINPEGVVSSRYGVNGGNGLALSPSGSILYVTGRLPNASPPANLSVPTNAPEPSGGLVAYDVQADGSLRNERQLAWAGGDGMAVDTNGRIYVTGNGGVWVISSAGEILGFINTPRSMISVSLGGPNKSTLFGVSIRDVEIFAIDILSQGL</sequence>
<dbReference type="Gene3D" id="2.120.10.30">
    <property type="entry name" value="TolB, C-terminal domain"/>
    <property type="match status" value="1"/>
</dbReference>
<dbReference type="InterPro" id="IPR011042">
    <property type="entry name" value="6-blade_b-propeller_TolB-like"/>
</dbReference>
<protein>
    <recommendedName>
        <fullName evidence="3">SMP-30/Gluconolactonase/LRE-like region domain-containing protein</fullName>
    </recommendedName>
</protein>
<proteinExistence type="predicted"/>
<organism evidence="4 5">
    <name type="scientific">SAR86 cluster bacterium</name>
    <dbReference type="NCBI Taxonomy" id="2030880"/>
    <lineage>
        <taxon>Bacteria</taxon>
        <taxon>Pseudomonadati</taxon>
        <taxon>Pseudomonadota</taxon>
        <taxon>Gammaproteobacteria</taxon>
        <taxon>SAR86 cluster</taxon>
    </lineage>
</organism>
<feature type="signal peptide" evidence="2">
    <location>
        <begin position="1"/>
        <end position="43"/>
    </location>
</feature>
<dbReference type="AlphaFoldDB" id="A0A2A5C8L5"/>
<comment type="caution">
    <text evidence="4">The sequence shown here is derived from an EMBL/GenBank/DDBJ whole genome shotgun (WGS) entry which is preliminary data.</text>
</comment>
<evidence type="ECO:0000256" key="1">
    <source>
        <dbReference type="ARBA" id="ARBA00022801"/>
    </source>
</evidence>
<dbReference type="InterPro" id="IPR013658">
    <property type="entry name" value="SGL"/>
</dbReference>
<reference evidence="5" key="1">
    <citation type="submission" date="2017-08" db="EMBL/GenBank/DDBJ databases">
        <title>A dynamic microbial community with high functional redundancy inhabits the cold, oxic subseafloor aquifer.</title>
        <authorList>
            <person name="Tully B.J."/>
            <person name="Wheat C.G."/>
            <person name="Glazer B.T."/>
            <person name="Huber J.A."/>
        </authorList>
    </citation>
    <scope>NUCLEOTIDE SEQUENCE [LARGE SCALE GENOMIC DNA]</scope>
</reference>
<dbReference type="EMBL" id="NVWI01000010">
    <property type="protein sequence ID" value="PCJ40162.1"/>
    <property type="molecule type" value="Genomic_DNA"/>
</dbReference>
<dbReference type="Pfam" id="PF08450">
    <property type="entry name" value="SGL"/>
    <property type="match status" value="1"/>
</dbReference>
<dbReference type="PANTHER" id="PTHR47572">
    <property type="entry name" value="LIPOPROTEIN-RELATED"/>
    <property type="match status" value="1"/>
</dbReference>
<keyword evidence="2" id="KW-0732">Signal</keyword>
<dbReference type="InterPro" id="IPR051262">
    <property type="entry name" value="SMP-30/CGR1_Lactonase"/>
</dbReference>
<evidence type="ECO:0000313" key="5">
    <source>
        <dbReference type="Proteomes" id="UP000228987"/>
    </source>
</evidence>
<evidence type="ECO:0000256" key="2">
    <source>
        <dbReference type="SAM" id="SignalP"/>
    </source>
</evidence>
<dbReference type="GO" id="GO:0016787">
    <property type="term" value="F:hydrolase activity"/>
    <property type="evidence" value="ECO:0007669"/>
    <property type="project" value="UniProtKB-KW"/>
</dbReference>